<organism evidence="3">
    <name type="scientific">Mycoplasmopsis gallinacea</name>
    <dbReference type="NCBI Taxonomy" id="29556"/>
    <lineage>
        <taxon>Bacteria</taxon>
        <taxon>Bacillati</taxon>
        <taxon>Mycoplasmatota</taxon>
        <taxon>Mycoplasmoidales</taxon>
        <taxon>Metamycoplasmataceae</taxon>
        <taxon>Mycoplasmopsis</taxon>
    </lineage>
</organism>
<dbReference type="AlphaFoldDB" id="A0A0D5ZJP6"/>
<keyword evidence="1" id="KW-0812">Transmembrane</keyword>
<accession>A0A0D5ZJP6</accession>
<dbReference type="PATRIC" id="fig|29556.3.peg.265"/>
<dbReference type="EMBL" id="CP011021">
    <property type="protein sequence ID" value="AKA49895.1"/>
    <property type="molecule type" value="Genomic_DNA"/>
</dbReference>
<evidence type="ECO:0000313" key="3">
    <source>
        <dbReference type="Proteomes" id="UP000032722"/>
    </source>
</evidence>
<feature type="transmembrane region" description="Helical" evidence="1">
    <location>
        <begin position="57"/>
        <end position="81"/>
    </location>
</feature>
<keyword evidence="1" id="KW-0472">Membrane</keyword>
<name>A0A0D5ZJP6_9BACT</name>
<dbReference type="KEGG" id="mgb:VO56_01295"/>
<protein>
    <submittedName>
        <fullName evidence="2">Uncharacterized protein</fullName>
    </submittedName>
</protein>
<dbReference type="HOGENOM" id="CLU_186831_0_0_14"/>
<sequence>MKGYKRKIIFWAILTVVSLIAIILLSVLLSTVQPTLDLADEVELDSKIKNLYNSVKAYSIGGVAFFSILFLMGSVITYSGIKSWRYSEMLM</sequence>
<reference evidence="2 3" key="1">
    <citation type="journal article" date="2015" name="Genome Announc.">
        <title>Complete Genome Sequence of Mycoplasma meleagridis, a Possible Emerging Pathogen in Chickens.</title>
        <authorList>
            <person name="Abolnik C."/>
        </authorList>
    </citation>
    <scope>NUCLEOTIDE SEQUENCE [LARGE SCALE GENOMIC DNA]</scope>
    <source>
        <strain evidence="2 3">B2096 8B</strain>
    </source>
</reference>
<keyword evidence="1" id="KW-1133">Transmembrane helix</keyword>
<dbReference type="Proteomes" id="UP000032722">
    <property type="component" value="Chromosome"/>
</dbReference>
<feature type="transmembrane region" description="Helical" evidence="1">
    <location>
        <begin position="9"/>
        <end position="29"/>
    </location>
</feature>
<dbReference type="OrthoDB" id="399879at2"/>
<gene>
    <name evidence="2" type="ORF">VO56_01295</name>
</gene>
<evidence type="ECO:0000313" key="2">
    <source>
        <dbReference type="EMBL" id="AKA49895.1"/>
    </source>
</evidence>
<proteinExistence type="predicted"/>
<evidence type="ECO:0000256" key="1">
    <source>
        <dbReference type="SAM" id="Phobius"/>
    </source>
</evidence>